<keyword evidence="1" id="KW-1133">Transmembrane helix</keyword>
<evidence type="ECO:0000256" key="1">
    <source>
        <dbReference type="SAM" id="Phobius"/>
    </source>
</evidence>
<dbReference type="OrthoDB" id="4770059at2759"/>
<keyword evidence="3" id="KW-1185">Reference proteome</keyword>
<dbReference type="AlphaFoldDB" id="A0A6A5ZLW7"/>
<dbReference type="Proteomes" id="UP000799770">
    <property type="component" value="Unassembled WGS sequence"/>
</dbReference>
<keyword evidence="1" id="KW-0472">Membrane</keyword>
<accession>A0A6A5ZLW7</accession>
<sequence>MPIVGSNITVVLTTHGTTYSLLASNVANLTTVFTPPASCATPCYFLGDSNRSDVALLGTACRYVGNDHTACQPGSYDDSEIVFPYYSPGICPQGFTRACSPISEISFRENATAQVCCPTGYQCNHYDYQGDYSAQCFSYVPVSSYITPIFLSANVTGSGGLPVYTSLSASAVDYIATVAYAGVTVAWEATDTAIVDLLASSSSVLSTAGSSTEAPSSTSSLLANSSSSIASQATTSRLGQPGLSAGAWGGVGVGIAVAVSLAAGGTILYIRRLKSALIASRVEPEYLKPELPATEKGRQIPVEVDVTPYVAHELMVNEPPVELDVHERREHDH</sequence>
<reference evidence="2" key="1">
    <citation type="journal article" date="2020" name="Stud. Mycol.">
        <title>101 Dothideomycetes genomes: a test case for predicting lifestyles and emergence of pathogens.</title>
        <authorList>
            <person name="Haridas S."/>
            <person name="Albert R."/>
            <person name="Binder M."/>
            <person name="Bloem J."/>
            <person name="Labutti K."/>
            <person name="Salamov A."/>
            <person name="Andreopoulos B."/>
            <person name="Baker S."/>
            <person name="Barry K."/>
            <person name="Bills G."/>
            <person name="Bluhm B."/>
            <person name="Cannon C."/>
            <person name="Castanera R."/>
            <person name="Culley D."/>
            <person name="Daum C."/>
            <person name="Ezra D."/>
            <person name="Gonzalez J."/>
            <person name="Henrissat B."/>
            <person name="Kuo A."/>
            <person name="Liang C."/>
            <person name="Lipzen A."/>
            <person name="Lutzoni F."/>
            <person name="Magnuson J."/>
            <person name="Mondo S."/>
            <person name="Nolan M."/>
            <person name="Ohm R."/>
            <person name="Pangilinan J."/>
            <person name="Park H.-J."/>
            <person name="Ramirez L."/>
            <person name="Alfaro M."/>
            <person name="Sun H."/>
            <person name="Tritt A."/>
            <person name="Yoshinaga Y."/>
            <person name="Zwiers L.-H."/>
            <person name="Turgeon B."/>
            <person name="Goodwin S."/>
            <person name="Spatafora J."/>
            <person name="Crous P."/>
            <person name="Grigoriev I."/>
        </authorList>
    </citation>
    <scope>NUCLEOTIDE SEQUENCE</scope>
    <source>
        <strain evidence="2">CBS 627.86</strain>
    </source>
</reference>
<keyword evidence="1" id="KW-0812">Transmembrane</keyword>
<dbReference type="EMBL" id="ML977314">
    <property type="protein sequence ID" value="KAF2119853.1"/>
    <property type="molecule type" value="Genomic_DNA"/>
</dbReference>
<organism evidence="2 3">
    <name type="scientific">Lophiotrema nucula</name>
    <dbReference type="NCBI Taxonomy" id="690887"/>
    <lineage>
        <taxon>Eukaryota</taxon>
        <taxon>Fungi</taxon>
        <taxon>Dikarya</taxon>
        <taxon>Ascomycota</taxon>
        <taxon>Pezizomycotina</taxon>
        <taxon>Dothideomycetes</taxon>
        <taxon>Pleosporomycetidae</taxon>
        <taxon>Pleosporales</taxon>
        <taxon>Lophiotremataceae</taxon>
        <taxon>Lophiotrema</taxon>
    </lineage>
</organism>
<name>A0A6A5ZLW7_9PLEO</name>
<evidence type="ECO:0000313" key="3">
    <source>
        <dbReference type="Proteomes" id="UP000799770"/>
    </source>
</evidence>
<feature type="transmembrane region" description="Helical" evidence="1">
    <location>
        <begin position="247"/>
        <end position="270"/>
    </location>
</feature>
<evidence type="ECO:0000313" key="2">
    <source>
        <dbReference type="EMBL" id="KAF2119853.1"/>
    </source>
</evidence>
<protein>
    <submittedName>
        <fullName evidence="2">Uncharacterized protein</fullName>
    </submittedName>
</protein>
<gene>
    <name evidence="2" type="ORF">BDV96DRAFT_673990</name>
</gene>
<proteinExistence type="predicted"/>